<reference evidence="5" key="1">
    <citation type="journal article" date="2018" name="Genome Biol.">
        <title>SKESA: strategic k-mer extension for scrupulous assemblies.</title>
        <authorList>
            <person name="Souvorov A."/>
            <person name="Agarwala R."/>
            <person name="Lipman D.J."/>
        </authorList>
    </citation>
    <scope>NUCLEOTIDE SEQUENCE</scope>
    <source>
        <strain evidence="5">MA.S/20050497</strain>
    </source>
</reference>
<dbReference type="InterPro" id="IPR014883">
    <property type="entry name" value="VRR_NUC"/>
</dbReference>
<evidence type="ECO:0000313" key="5">
    <source>
        <dbReference type="EMBL" id="HAG3149149.1"/>
    </source>
</evidence>
<comment type="cofactor">
    <cofactor evidence="1">
        <name>Mg(2+)</name>
        <dbReference type="ChEBI" id="CHEBI:18420"/>
    </cofactor>
</comment>
<feature type="domain" description="VRR-NUC" evidence="4">
    <location>
        <begin position="4"/>
        <end position="84"/>
    </location>
</feature>
<evidence type="ECO:0000256" key="2">
    <source>
        <dbReference type="ARBA" id="ARBA00022722"/>
    </source>
</evidence>
<organism evidence="5">
    <name type="scientific">Salmonella enterica</name>
    <name type="common">Salmonella choleraesuis</name>
    <dbReference type="NCBI Taxonomy" id="28901"/>
    <lineage>
        <taxon>Bacteria</taxon>
        <taxon>Pseudomonadati</taxon>
        <taxon>Pseudomonadota</taxon>
        <taxon>Gammaproteobacteria</taxon>
        <taxon>Enterobacterales</taxon>
        <taxon>Enterobacteriaceae</taxon>
        <taxon>Salmonella</taxon>
    </lineage>
</organism>
<dbReference type="GO" id="GO:0016788">
    <property type="term" value="F:hydrolase activity, acting on ester bonds"/>
    <property type="evidence" value="ECO:0007669"/>
    <property type="project" value="InterPro"/>
</dbReference>
<dbReference type="Gene3D" id="3.40.1350.10">
    <property type="match status" value="1"/>
</dbReference>
<dbReference type="GO" id="GO:0004518">
    <property type="term" value="F:nuclease activity"/>
    <property type="evidence" value="ECO:0007669"/>
    <property type="project" value="UniProtKB-KW"/>
</dbReference>
<comment type="caution">
    <text evidence="5">The sequence shown here is derived from an EMBL/GenBank/DDBJ whole genome shotgun (WGS) entry which is preliminary data.</text>
</comment>
<accession>A0A761QIP6</accession>
<evidence type="ECO:0000256" key="3">
    <source>
        <dbReference type="ARBA" id="ARBA00022801"/>
    </source>
</evidence>
<protein>
    <submittedName>
        <fullName evidence="5">VRR-NUC domain-containing protein</fullName>
    </submittedName>
</protein>
<evidence type="ECO:0000256" key="1">
    <source>
        <dbReference type="ARBA" id="ARBA00001946"/>
    </source>
</evidence>
<keyword evidence="2" id="KW-0540">Nuclease</keyword>
<proteinExistence type="predicted"/>
<dbReference type="InterPro" id="IPR011856">
    <property type="entry name" value="tRNA_endonuc-like_dom_sf"/>
</dbReference>
<dbReference type="AlphaFoldDB" id="A0A761QIP6"/>
<dbReference type="EMBL" id="DAAXYS010000060">
    <property type="protein sequence ID" value="HAG3149149.1"/>
    <property type="molecule type" value="Genomic_DNA"/>
</dbReference>
<name>A0A761QIP6_SALER</name>
<sequence length="95" mass="10752">MSYERESLIEKHLIAEVKKAGGVAFKFVSPGRRSVPDRIVLLPGGRLVFVECKAPGKAPRADQLREHERLRELGFTVVVLDSKNLEEIILSRNKR</sequence>
<dbReference type="SMART" id="SM00990">
    <property type="entry name" value="VRR_NUC"/>
    <property type="match status" value="1"/>
</dbReference>
<evidence type="ECO:0000259" key="4">
    <source>
        <dbReference type="SMART" id="SM00990"/>
    </source>
</evidence>
<gene>
    <name evidence="5" type="ORF">G8Z18_003825</name>
</gene>
<keyword evidence="3" id="KW-0378">Hydrolase</keyword>
<reference evidence="5" key="2">
    <citation type="submission" date="2020-02" db="EMBL/GenBank/DDBJ databases">
        <authorList>
            <consortium name="NCBI Pathogen Detection Project"/>
        </authorList>
    </citation>
    <scope>NUCLEOTIDE SEQUENCE</scope>
    <source>
        <strain evidence="5">MA.S/20050497</strain>
    </source>
</reference>
<dbReference type="GO" id="GO:0003676">
    <property type="term" value="F:nucleic acid binding"/>
    <property type="evidence" value="ECO:0007669"/>
    <property type="project" value="InterPro"/>
</dbReference>